<evidence type="ECO:0000256" key="1">
    <source>
        <dbReference type="PROSITE-ProRule" id="PRU00042"/>
    </source>
</evidence>
<dbReference type="InterPro" id="IPR013087">
    <property type="entry name" value="Znf_C2H2_type"/>
</dbReference>
<dbReference type="AlphaFoldDB" id="A0A8B6HTI1"/>
<dbReference type="EMBL" id="UYJE01010546">
    <property type="protein sequence ID" value="VDI84201.1"/>
    <property type="molecule type" value="Genomic_DNA"/>
</dbReference>
<comment type="caution">
    <text evidence="4">The sequence shown here is derived from an EMBL/GenBank/DDBJ whole genome shotgun (WGS) entry which is preliminary data.</text>
</comment>
<dbReference type="PROSITE" id="PS50157">
    <property type="entry name" value="ZINC_FINGER_C2H2_2"/>
    <property type="match status" value="1"/>
</dbReference>
<sequence>MQTFREATRRPFGYLLVDLKAATPEHLRLRSDVLGGGEDDAEAEDEDVDSTGSESNTMEFGEEDVGSESDLMACRRACGLVFAHARGLEIHQERDCGDEPSAKRCRTEDDGVEGTYGYELECYLEDLPATVCCVDELPDEVSNRPAVSSSTRTTATARAFTGWHSTSRERDPSNFSIRSDVLRSITFVASGTCSSPMDLNTDSVRLKCNRDHPIRADSIVYIS</sequence>
<keyword evidence="1" id="KW-0479">Metal-binding</keyword>
<evidence type="ECO:0000313" key="5">
    <source>
        <dbReference type="Proteomes" id="UP000596742"/>
    </source>
</evidence>
<dbReference type="OrthoDB" id="6161963at2759"/>
<reference evidence="4" key="1">
    <citation type="submission" date="2018-11" db="EMBL/GenBank/DDBJ databases">
        <authorList>
            <person name="Alioto T."/>
            <person name="Alioto T."/>
        </authorList>
    </citation>
    <scope>NUCLEOTIDE SEQUENCE</scope>
</reference>
<keyword evidence="1" id="KW-0863">Zinc-finger</keyword>
<name>A0A8B6HTI1_MYTGA</name>
<organism evidence="4 5">
    <name type="scientific">Mytilus galloprovincialis</name>
    <name type="common">Mediterranean mussel</name>
    <dbReference type="NCBI Taxonomy" id="29158"/>
    <lineage>
        <taxon>Eukaryota</taxon>
        <taxon>Metazoa</taxon>
        <taxon>Spiralia</taxon>
        <taxon>Lophotrochozoa</taxon>
        <taxon>Mollusca</taxon>
        <taxon>Bivalvia</taxon>
        <taxon>Autobranchia</taxon>
        <taxon>Pteriomorphia</taxon>
        <taxon>Mytilida</taxon>
        <taxon>Mytiloidea</taxon>
        <taxon>Mytilidae</taxon>
        <taxon>Mytilinae</taxon>
        <taxon>Mytilus</taxon>
    </lineage>
</organism>
<feature type="domain" description="C2H2-type" evidence="3">
    <location>
        <begin position="72"/>
        <end position="100"/>
    </location>
</feature>
<gene>
    <name evidence="4" type="ORF">MGAL_10B015890</name>
</gene>
<protein>
    <recommendedName>
        <fullName evidence="3">C2H2-type domain-containing protein</fullName>
    </recommendedName>
</protein>
<evidence type="ECO:0000256" key="2">
    <source>
        <dbReference type="SAM" id="MobiDB-lite"/>
    </source>
</evidence>
<accession>A0A8B6HTI1</accession>
<feature type="region of interest" description="Disordered" evidence="2">
    <location>
        <begin position="32"/>
        <end position="66"/>
    </location>
</feature>
<feature type="compositionally biased region" description="Acidic residues" evidence="2">
    <location>
        <begin position="37"/>
        <end position="49"/>
    </location>
</feature>
<evidence type="ECO:0000259" key="3">
    <source>
        <dbReference type="PROSITE" id="PS50157"/>
    </source>
</evidence>
<keyword evidence="5" id="KW-1185">Reference proteome</keyword>
<dbReference type="Proteomes" id="UP000596742">
    <property type="component" value="Unassembled WGS sequence"/>
</dbReference>
<keyword evidence="1" id="KW-0862">Zinc</keyword>
<evidence type="ECO:0000313" key="4">
    <source>
        <dbReference type="EMBL" id="VDI84201.1"/>
    </source>
</evidence>
<proteinExistence type="predicted"/>
<dbReference type="GO" id="GO:0008270">
    <property type="term" value="F:zinc ion binding"/>
    <property type="evidence" value="ECO:0007669"/>
    <property type="project" value="UniProtKB-KW"/>
</dbReference>